<keyword evidence="3" id="KW-0067">ATP-binding</keyword>
<dbReference type="SUPFAM" id="SSF52540">
    <property type="entry name" value="P-loop containing nucleoside triphosphate hydrolases"/>
    <property type="match status" value="1"/>
</dbReference>
<dbReference type="STRING" id="1799789.AX660_12315"/>
<dbReference type="GO" id="GO:0003677">
    <property type="term" value="F:DNA binding"/>
    <property type="evidence" value="ECO:0007669"/>
    <property type="project" value="InterPro"/>
</dbReference>
<dbReference type="InterPro" id="IPR011332">
    <property type="entry name" value="Ribosomal_zn-bd"/>
</dbReference>
<feature type="domain" description="Helicase C-terminal" evidence="2">
    <location>
        <begin position="250"/>
        <end position="395"/>
    </location>
</feature>
<protein>
    <submittedName>
        <fullName evidence="3">ATP-dependent helicase</fullName>
    </submittedName>
</protein>
<dbReference type="PROSITE" id="PS51194">
    <property type="entry name" value="HELICASE_CTER"/>
    <property type="match status" value="1"/>
</dbReference>
<sequence>MSQTFILRDYQTQAVEAALKHFRQGDDPAVIVLPTGAGKSLVIAELSRLAKGRVICLAHVKELVEQNHGKFLATGSAAGIFSAGLFSAGLGQKNSTAKTVFASIQSLSANLDAFHTPASLIIIDECHRVGMDESGQYHKTITHFRTLNPKVKILGLTATPYRLGSGWIYQQHYHGYTRPCADSFFKKCIFELPLQHMVKKAYLTPPIHYDAAIAHYDFSLLTESLDGEQNTDDIALNELIHKYPRVTKAVTEQILQLSQNRQGVMIFAATIDHAQEICGYLPAEQTALITGTTKIKQRDALIAAFKAKKIKYLVNVSVLTTGFDAPHVDVIAILRPTQSISLFQQIVGRGLRLSPGKKDCLVLDYTNNGYNIFQPEIGEKKPTQDSVAVQIICPQCNFANVFWGRKDSAGNILEHFGRRCHGLIEAPDDAASPEVPNGPKYETQCTYRFRFKHCPHCNQENDIAARQCQHCSKKLIDPDDILRRALNLKNNKVLRCAAITPQIIWADKCLKITYHDEDGLTLSETFRFNYKNSRQSFNDLFARRIANGSQSLQFNTLEELEKFLPYLPAPDFVIAKKQKHHWQVTERIFDYEGPYRKANELG</sequence>
<dbReference type="PROSITE" id="PS51192">
    <property type="entry name" value="HELICASE_ATP_BIND_1"/>
    <property type="match status" value="1"/>
</dbReference>
<dbReference type="OrthoDB" id="9802848at2"/>
<keyword evidence="4" id="KW-1185">Reference proteome</keyword>
<dbReference type="GO" id="GO:0006412">
    <property type="term" value="P:translation"/>
    <property type="evidence" value="ECO:0007669"/>
    <property type="project" value="InterPro"/>
</dbReference>
<reference evidence="4" key="1">
    <citation type="submission" date="2016-02" db="EMBL/GenBank/DDBJ databases">
        <authorList>
            <person name="Schultz-Johansen M."/>
            <person name="Glaring M.A."/>
            <person name="Bech P.K."/>
            <person name="Stougaard P."/>
        </authorList>
    </citation>
    <scope>NUCLEOTIDE SEQUENCE [LARGE SCALE GENOMIC DNA]</scope>
    <source>
        <strain evidence="4">S66</strain>
    </source>
</reference>
<dbReference type="InterPro" id="IPR027417">
    <property type="entry name" value="P-loop_NTPase"/>
</dbReference>
<dbReference type="PANTHER" id="PTHR47396:SF1">
    <property type="entry name" value="ATP-DEPENDENT HELICASE IRC3-RELATED"/>
    <property type="match status" value="1"/>
</dbReference>
<dbReference type="RefSeq" id="WP_068375877.1">
    <property type="nucleotide sequence ID" value="NZ_LSNE01000005.1"/>
</dbReference>
<organism evidence="3 4">
    <name type="scientific">Paraglaciecola hydrolytica</name>
    <dbReference type="NCBI Taxonomy" id="1799789"/>
    <lineage>
        <taxon>Bacteria</taxon>
        <taxon>Pseudomonadati</taxon>
        <taxon>Pseudomonadota</taxon>
        <taxon>Gammaproteobacteria</taxon>
        <taxon>Alteromonadales</taxon>
        <taxon>Alteromonadaceae</taxon>
        <taxon>Paraglaciecola</taxon>
    </lineage>
</organism>
<keyword evidence="3" id="KW-0347">Helicase</keyword>
<dbReference type="PANTHER" id="PTHR47396">
    <property type="entry name" value="TYPE I RESTRICTION ENZYME ECOKI R PROTEIN"/>
    <property type="match status" value="1"/>
</dbReference>
<evidence type="ECO:0000259" key="2">
    <source>
        <dbReference type="PROSITE" id="PS51194"/>
    </source>
</evidence>
<dbReference type="InterPro" id="IPR006935">
    <property type="entry name" value="Helicase/UvrB_N"/>
</dbReference>
<dbReference type="GO" id="GO:0005829">
    <property type="term" value="C:cytosol"/>
    <property type="evidence" value="ECO:0007669"/>
    <property type="project" value="TreeGrafter"/>
</dbReference>
<dbReference type="InterPro" id="IPR014001">
    <property type="entry name" value="Helicase_ATP-bd"/>
</dbReference>
<dbReference type="GO" id="GO:0005524">
    <property type="term" value="F:ATP binding"/>
    <property type="evidence" value="ECO:0007669"/>
    <property type="project" value="InterPro"/>
</dbReference>
<evidence type="ECO:0000313" key="4">
    <source>
        <dbReference type="Proteomes" id="UP000070299"/>
    </source>
</evidence>
<evidence type="ECO:0000259" key="1">
    <source>
        <dbReference type="PROSITE" id="PS51192"/>
    </source>
</evidence>
<evidence type="ECO:0000313" key="3">
    <source>
        <dbReference type="EMBL" id="KXI28958.1"/>
    </source>
</evidence>
<dbReference type="InterPro" id="IPR001650">
    <property type="entry name" value="Helicase_C-like"/>
</dbReference>
<dbReference type="SMART" id="SM00490">
    <property type="entry name" value="HELICc"/>
    <property type="match status" value="1"/>
</dbReference>
<proteinExistence type="predicted"/>
<dbReference type="GO" id="GO:0016787">
    <property type="term" value="F:hydrolase activity"/>
    <property type="evidence" value="ECO:0007669"/>
    <property type="project" value="InterPro"/>
</dbReference>
<accession>A0A136A141</accession>
<dbReference type="SUPFAM" id="SSF57829">
    <property type="entry name" value="Zn-binding ribosomal proteins"/>
    <property type="match status" value="1"/>
</dbReference>
<dbReference type="EMBL" id="LSNE01000005">
    <property type="protein sequence ID" value="KXI28958.1"/>
    <property type="molecule type" value="Genomic_DNA"/>
</dbReference>
<dbReference type="Proteomes" id="UP000070299">
    <property type="component" value="Unassembled WGS sequence"/>
</dbReference>
<name>A0A136A141_9ALTE</name>
<dbReference type="AlphaFoldDB" id="A0A136A141"/>
<dbReference type="Gene3D" id="3.40.50.300">
    <property type="entry name" value="P-loop containing nucleotide triphosphate hydrolases"/>
    <property type="match status" value="2"/>
</dbReference>
<dbReference type="InterPro" id="IPR050742">
    <property type="entry name" value="Helicase_Restrict-Modif_Enz"/>
</dbReference>
<keyword evidence="3" id="KW-0547">Nucleotide-binding</keyword>
<gene>
    <name evidence="3" type="ORF">AX660_12315</name>
</gene>
<dbReference type="SMART" id="SM00487">
    <property type="entry name" value="DEXDc"/>
    <property type="match status" value="1"/>
</dbReference>
<dbReference type="GO" id="GO:0004386">
    <property type="term" value="F:helicase activity"/>
    <property type="evidence" value="ECO:0007669"/>
    <property type="project" value="UniProtKB-KW"/>
</dbReference>
<dbReference type="Pfam" id="PF04851">
    <property type="entry name" value="ResIII"/>
    <property type="match status" value="1"/>
</dbReference>
<keyword evidence="3" id="KW-0378">Hydrolase</keyword>
<feature type="domain" description="Helicase ATP-binding" evidence="1">
    <location>
        <begin position="20"/>
        <end position="178"/>
    </location>
</feature>
<comment type="caution">
    <text evidence="3">The sequence shown here is derived from an EMBL/GenBank/DDBJ whole genome shotgun (WGS) entry which is preliminary data.</text>
</comment>
<dbReference type="FunFam" id="3.40.50.300:FF:000794">
    <property type="entry name" value="ATP-dependent RNA helicase"/>
    <property type="match status" value="1"/>
</dbReference>
<dbReference type="Pfam" id="PF00271">
    <property type="entry name" value="Helicase_C"/>
    <property type="match status" value="1"/>
</dbReference>